<dbReference type="FunFam" id="1.10.10.10:FF:000001">
    <property type="entry name" value="LysR family transcriptional regulator"/>
    <property type="match status" value="1"/>
</dbReference>
<dbReference type="PANTHER" id="PTHR30537:SF1">
    <property type="entry name" value="HTH-TYPE TRANSCRIPTIONAL REGULATOR PGRR"/>
    <property type="match status" value="1"/>
</dbReference>
<dbReference type="GO" id="GO:0006351">
    <property type="term" value="P:DNA-templated transcription"/>
    <property type="evidence" value="ECO:0007669"/>
    <property type="project" value="TreeGrafter"/>
</dbReference>
<dbReference type="GO" id="GO:0003700">
    <property type="term" value="F:DNA-binding transcription factor activity"/>
    <property type="evidence" value="ECO:0007669"/>
    <property type="project" value="InterPro"/>
</dbReference>
<evidence type="ECO:0000256" key="2">
    <source>
        <dbReference type="ARBA" id="ARBA00023015"/>
    </source>
</evidence>
<evidence type="ECO:0000313" key="7">
    <source>
        <dbReference type="Proteomes" id="UP000635983"/>
    </source>
</evidence>
<reference evidence="6" key="1">
    <citation type="journal article" date="2014" name="Int. J. Syst. Evol. Microbiol.">
        <title>Complete genome sequence of Corynebacterium casei LMG S-19264T (=DSM 44701T), isolated from a smear-ripened cheese.</title>
        <authorList>
            <consortium name="US DOE Joint Genome Institute (JGI-PGF)"/>
            <person name="Walter F."/>
            <person name="Albersmeier A."/>
            <person name="Kalinowski J."/>
            <person name="Ruckert C."/>
        </authorList>
    </citation>
    <scope>NUCLEOTIDE SEQUENCE</scope>
    <source>
        <strain evidence="6">JCM 30078</strain>
    </source>
</reference>
<evidence type="ECO:0000256" key="1">
    <source>
        <dbReference type="ARBA" id="ARBA00009437"/>
    </source>
</evidence>
<dbReference type="EMBL" id="BMPO01000006">
    <property type="protein sequence ID" value="GGK01596.1"/>
    <property type="molecule type" value="Genomic_DNA"/>
</dbReference>
<dbReference type="InterPro" id="IPR005119">
    <property type="entry name" value="LysR_subst-bd"/>
</dbReference>
<dbReference type="RefSeq" id="WP_188983988.1">
    <property type="nucleotide sequence ID" value="NZ_BMPO01000006.1"/>
</dbReference>
<feature type="domain" description="HTH lysR-type" evidence="5">
    <location>
        <begin position="4"/>
        <end position="61"/>
    </location>
</feature>
<dbReference type="Proteomes" id="UP000635983">
    <property type="component" value="Unassembled WGS sequence"/>
</dbReference>
<sequence length="295" mass="32517">MKRPSWNDLQALAEIVARRSFREAADTLGVTRSALSHTIRVMERDLGVRLLHRTTRSVSPTPEGQRLIQRMLPLMNEMDGVLADLVPNAEYLRGTLRINGNEGGIRLLLSTVVPPFMAQYPHVELDLVTDGALVDIIEQGFDAGIRLTEAVPRDMVAVPLGPPLRFIAVASPRYLAGHSAINEPGELSTHSCIRQRLPSGKRYRWEFAHDTKAVSIDVPGQLTLDSNTLMLEAAIAGLGIAYVPEPYAVAAISDGRLRRVLEDWCPLEPGLALYYSGHRQVPAALRAFIDMLKST</sequence>
<dbReference type="CDD" id="cd08474">
    <property type="entry name" value="PBP2_CrgA_like_5"/>
    <property type="match status" value="1"/>
</dbReference>
<dbReference type="InterPro" id="IPR000847">
    <property type="entry name" value="LysR_HTH_N"/>
</dbReference>
<dbReference type="SUPFAM" id="SSF53850">
    <property type="entry name" value="Periplasmic binding protein-like II"/>
    <property type="match status" value="1"/>
</dbReference>
<keyword evidence="7" id="KW-1185">Reference proteome</keyword>
<dbReference type="GO" id="GO:0043565">
    <property type="term" value="F:sequence-specific DNA binding"/>
    <property type="evidence" value="ECO:0007669"/>
    <property type="project" value="TreeGrafter"/>
</dbReference>
<keyword evidence="2" id="KW-0805">Transcription regulation</keyword>
<gene>
    <name evidence="6" type="ORF">GCM10009304_29270</name>
</gene>
<dbReference type="InterPro" id="IPR036390">
    <property type="entry name" value="WH_DNA-bd_sf"/>
</dbReference>
<evidence type="ECO:0000259" key="5">
    <source>
        <dbReference type="PROSITE" id="PS50931"/>
    </source>
</evidence>
<dbReference type="AlphaFoldDB" id="A0A917PYY9"/>
<name>A0A917PYY9_9PSED</name>
<dbReference type="InterPro" id="IPR036388">
    <property type="entry name" value="WH-like_DNA-bd_sf"/>
</dbReference>
<comment type="caution">
    <text evidence="6">The sequence shown here is derived from an EMBL/GenBank/DDBJ whole genome shotgun (WGS) entry which is preliminary data.</text>
</comment>
<dbReference type="PANTHER" id="PTHR30537">
    <property type="entry name" value="HTH-TYPE TRANSCRIPTIONAL REGULATOR"/>
    <property type="match status" value="1"/>
</dbReference>
<proteinExistence type="inferred from homology"/>
<evidence type="ECO:0000313" key="6">
    <source>
        <dbReference type="EMBL" id="GGK01596.1"/>
    </source>
</evidence>
<comment type="similarity">
    <text evidence="1">Belongs to the LysR transcriptional regulatory family.</text>
</comment>
<reference evidence="6" key="2">
    <citation type="submission" date="2020-09" db="EMBL/GenBank/DDBJ databases">
        <authorList>
            <person name="Sun Q."/>
            <person name="Ohkuma M."/>
        </authorList>
    </citation>
    <scope>NUCLEOTIDE SEQUENCE</scope>
    <source>
        <strain evidence="6">JCM 30078</strain>
    </source>
</reference>
<dbReference type="PROSITE" id="PS50931">
    <property type="entry name" value="HTH_LYSR"/>
    <property type="match status" value="1"/>
</dbReference>
<dbReference type="Gene3D" id="1.10.10.10">
    <property type="entry name" value="Winged helix-like DNA-binding domain superfamily/Winged helix DNA-binding domain"/>
    <property type="match status" value="1"/>
</dbReference>
<evidence type="ECO:0000256" key="3">
    <source>
        <dbReference type="ARBA" id="ARBA00023125"/>
    </source>
</evidence>
<protein>
    <submittedName>
        <fullName evidence="6">Transcriptional regulator</fullName>
    </submittedName>
</protein>
<dbReference type="SUPFAM" id="SSF46785">
    <property type="entry name" value="Winged helix' DNA-binding domain"/>
    <property type="match status" value="1"/>
</dbReference>
<accession>A0A917PYY9</accession>
<keyword evidence="3" id="KW-0238">DNA-binding</keyword>
<dbReference type="Pfam" id="PF03466">
    <property type="entry name" value="LysR_substrate"/>
    <property type="match status" value="1"/>
</dbReference>
<keyword evidence="4" id="KW-0804">Transcription</keyword>
<dbReference type="InterPro" id="IPR058163">
    <property type="entry name" value="LysR-type_TF_proteobact-type"/>
</dbReference>
<dbReference type="Gene3D" id="3.40.190.290">
    <property type="match status" value="1"/>
</dbReference>
<evidence type="ECO:0000256" key="4">
    <source>
        <dbReference type="ARBA" id="ARBA00023163"/>
    </source>
</evidence>
<organism evidence="6 7">
    <name type="scientific">Pseudomonas matsuisoli</name>
    <dbReference type="NCBI Taxonomy" id="1515666"/>
    <lineage>
        <taxon>Bacteria</taxon>
        <taxon>Pseudomonadati</taxon>
        <taxon>Pseudomonadota</taxon>
        <taxon>Gammaproteobacteria</taxon>
        <taxon>Pseudomonadales</taxon>
        <taxon>Pseudomonadaceae</taxon>
        <taxon>Pseudomonas</taxon>
    </lineage>
</organism>
<dbReference type="Pfam" id="PF00126">
    <property type="entry name" value="HTH_1"/>
    <property type="match status" value="1"/>
</dbReference>